<dbReference type="Proteomes" id="UP000651156">
    <property type="component" value="Unassembled WGS sequence"/>
</dbReference>
<name>A0ABR9UL18_9CHRO</name>
<feature type="domain" description="N-acetyltransferase" evidence="1">
    <location>
        <begin position="14"/>
        <end position="171"/>
    </location>
</feature>
<protein>
    <submittedName>
        <fullName evidence="2">GNAT family N-acetyltransferase</fullName>
    </submittedName>
</protein>
<dbReference type="Pfam" id="PF13302">
    <property type="entry name" value="Acetyltransf_3"/>
    <property type="match status" value="1"/>
</dbReference>
<dbReference type="InterPro" id="IPR000182">
    <property type="entry name" value="GNAT_dom"/>
</dbReference>
<reference evidence="2 3" key="1">
    <citation type="submission" date="2020-10" db="EMBL/GenBank/DDBJ databases">
        <authorList>
            <person name="Castelo-Branco R."/>
            <person name="Eusebio N."/>
            <person name="Adriana R."/>
            <person name="Vieira A."/>
            <person name="Brugerolle De Fraissinette N."/>
            <person name="Rezende De Castro R."/>
            <person name="Schneider M.P."/>
            <person name="Vasconcelos V."/>
            <person name="Leao P.N."/>
        </authorList>
    </citation>
    <scope>NUCLEOTIDE SEQUENCE [LARGE SCALE GENOMIC DNA]</scope>
    <source>
        <strain evidence="2 3">LEGE 06123</strain>
    </source>
</reference>
<dbReference type="PANTHER" id="PTHR43792">
    <property type="entry name" value="GNAT FAMILY, PUTATIVE (AFU_ORTHOLOGUE AFUA_3G00765)-RELATED-RELATED"/>
    <property type="match status" value="1"/>
</dbReference>
<dbReference type="InterPro" id="IPR016181">
    <property type="entry name" value="Acyl_CoA_acyltransferase"/>
</dbReference>
<keyword evidence="3" id="KW-1185">Reference proteome</keyword>
<dbReference type="PROSITE" id="PS51186">
    <property type="entry name" value="GNAT"/>
    <property type="match status" value="1"/>
</dbReference>
<proteinExistence type="predicted"/>
<accession>A0ABR9UL18</accession>
<dbReference type="PANTHER" id="PTHR43792:SF1">
    <property type="entry name" value="N-ACETYLTRANSFERASE DOMAIN-CONTAINING PROTEIN"/>
    <property type="match status" value="1"/>
</dbReference>
<dbReference type="Gene3D" id="3.40.630.30">
    <property type="match status" value="1"/>
</dbReference>
<evidence type="ECO:0000259" key="1">
    <source>
        <dbReference type="PROSITE" id="PS51186"/>
    </source>
</evidence>
<sequence length="177" mass="20738">MQVEQVEKFSSDRLTASRLCAEDFSILCQMHQDPNVMATLYGIRADAQTRQYLQHNLDHWQRYRYGLWMFRDTDGNFVGRGGLRNVYIDSNDEIELAYALMPAYWGKGLATEMAKAILKVGFEYLDIAEVVCFTLTTNQASQRVMQKVGFQYDRNIIHANLPHVLYRLTITDWQRRR</sequence>
<comment type="caution">
    <text evidence="2">The sequence shown here is derived from an EMBL/GenBank/DDBJ whole genome shotgun (WGS) entry which is preliminary data.</text>
</comment>
<organism evidence="2 3">
    <name type="scientific">Gloeocapsopsis crepidinum LEGE 06123</name>
    <dbReference type="NCBI Taxonomy" id="588587"/>
    <lineage>
        <taxon>Bacteria</taxon>
        <taxon>Bacillati</taxon>
        <taxon>Cyanobacteriota</taxon>
        <taxon>Cyanophyceae</taxon>
        <taxon>Oscillatoriophycideae</taxon>
        <taxon>Chroococcales</taxon>
        <taxon>Chroococcaceae</taxon>
        <taxon>Gloeocapsopsis</taxon>
    </lineage>
</organism>
<evidence type="ECO:0000313" key="3">
    <source>
        <dbReference type="Proteomes" id="UP000651156"/>
    </source>
</evidence>
<dbReference type="InterPro" id="IPR051531">
    <property type="entry name" value="N-acetyltransferase"/>
</dbReference>
<dbReference type="RefSeq" id="WP_193930019.1">
    <property type="nucleotide sequence ID" value="NZ_CAWPMZ010000058.1"/>
</dbReference>
<dbReference type="EMBL" id="JADEWN010000002">
    <property type="protein sequence ID" value="MBE9188982.1"/>
    <property type="molecule type" value="Genomic_DNA"/>
</dbReference>
<dbReference type="SUPFAM" id="SSF55729">
    <property type="entry name" value="Acyl-CoA N-acyltransferases (Nat)"/>
    <property type="match status" value="1"/>
</dbReference>
<evidence type="ECO:0000313" key="2">
    <source>
        <dbReference type="EMBL" id="MBE9188982.1"/>
    </source>
</evidence>
<gene>
    <name evidence="2" type="ORF">IQ230_01085</name>
</gene>